<comment type="caution">
    <text evidence="1">The sequence shown here is derived from an EMBL/GenBank/DDBJ whole genome shotgun (WGS) entry which is preliminary data.</text>
</comment>
<reference evidence="1 2" key="1">
    <citation type="submission" date="2016-08" db="EMBL/GenBank/DDBJ databases">
        <title>Analysis of Carbohydrate Active Enzymes in Thermogemmatispora T81 Reveals Carbohydrate Degradation Ability.</title>
        <authorList>
            <person name="Tomazini A."/>
            <person name="Lal S."/>
            <person name="Stott M."/>
            <person name="Henrissat B."/>
            <person name="Polikarpov I."/>
            <person name="Sparling R."/>
            <person name="Levin D.B."/>
        </authorList>
    </citation>
    <scope>NUCLEOTIDE SEQUENCE [LARGE SCALE GENOMIC DNA]</scope>
    <source>
        <strain evidence="1 2">T81</strain>
    </source>
</reference>
<dbReference type="Pfam" id="PF13835">
    <property type="entry name" value="DUF4194"/>
    <property type="match status" value="1"/>
</dbReference>
<dbReference type="RefSeq" id="WP_189361163.1">
    <property type="nucleotide sequence ID" value="NZ_MCIF01000002.1"/>
</dbReference>
<dbReference type="InterPro" id="IPR025449">
    <property type="entry name" value="JetB"/>
</dbReference>
<gene>
    <name evidence="1" type="ORF">A4R35_00405</name>
</gene>
<organism evidence="1 2">
    <name type="scientific">Thermogemmatispora tikiterensis</name>
    <dbReference type="NCBI Taxonomy" id="1825093"/>
    <lineage>
        <taxon>Bacteria</taxon>
        <taxon>Bacillati</taxon>
        <taxon>Chloroflexota</taxon>
        <taxon>Ktedonobacteria</taxon>
        <taxon>Thermogemmatisporales</taxon>
        <taxon>Thermogemmatisporaceae</taxon>
        <taxon>Thermogemmatispora</taxon>
    </lineage>
</organism>
<dbReference type="AlphaFoldDB" id="A0A328VB55"/>
<evidence type="ECO:0000313" key="1">
    <source>
        <dbReference type="EMBL" id="RAQ93971.1"/>
    </source>
</evidence>
<sequence length="204" mass="23850">MKGGRVLPYASVILRLLQGAVFSDDHDIWSDLLQHQPKIEAYFEQIGLELRVDENSGLAYLLQPEIEDDEGRSLRLPRLTRRDRLSYIATLLCVVLRDRLLCSERDSFMLEPLLCSYQQLVDWCKPYLPERHDERKTEQQIEKAIERLIELNFLRAHGQGQDAMYEVRPLLKAKLDVETLEQLKERLRQYGKQRVDGADAAEEL</sequence>
<dbReference type="Proteomes" id="UP000248706">
    <property type="component" value="Unassembled WGS sequence"/>
</dbReference>
<dbReference type="EMBL" id="MCIF01000002">
    <property type="protein sequence ID" value="RAQ93971.1"/>
    <property type="molecule type" value="Genomic_DNA"/>
</dbReference>
<proteinExistence type="predicted"/>
<accession>A0A328VB55</accession>
<protein>
    <recommendedName>
        <fullName evidence="3">DUF4194 domain-containing protein</fullName>
    </recommendedName>
</protein>
<name>A0A328VB55_9CHLR</name>
<keyword evidence="2" id="KW-1185">Reference proteome</keyword>
<evidence type="ECO:0008006" key="3">
    <source>
        <dbReference type="Google" id="ProtNLM"/>
    </source>
</evidence>
<evidence type="ECO:0000313" key="2">
    <source>
        <dbReference type="Proteomes" id="UP000248706"/>
    </source>
</evidence>